<evidence type="ECO:0000256" key="6">
    <source>
        <dbReference type="ARBA" id="ARBA00023136"/>
    </source>
</evidence>
<dbReference type="STRING" id="1121455.SAMN02745728_02075"/>
<evidence type="ECO:0000256" key="7">
    <source>
        <dbReference type="SAM" id="Coils"/>
    </source>
</evidence>
<accession>A0A1M7TIV8</accession>
<organism evidence="12 13">
    <name type="scientific">Desulfovibrio litoralis DSM 11393</name>
    <dbReference type="NCBI Taxonomy" id="1121455"/>
    <lineage>
        <taxon>Bacteria</taxon>
        <taxon>Pseudomonadati</taxon>
        <taxon>Thermodesulfobacteriota</taxon>
        <taxon>Desulfovibrionia</taxon>
        <taxon>Desulfovibrionales</taxon>
        <taxon>Desulfovibrionaceae</taxon>
        <taxon>Desulfovibrio</taxon>
    </lineage>
</organism>
<evidence type="ECO:0000256" key="9">
    <source>
        <dbReference type="SAM" id="SignalP"/>
    </source>
</evidence>
<dbReference type="PANTHER" id="PTHR30347:SF1">
    <property type="entry name" value="MECHANOSENSITIVE CHANNEL MSCK"/>
    <property type="match status" value="1"/>
</dbReference>
<evidence type="ECO:0000256" key="1">
    <source>
        <dbReference type="ARBA" id="ARBA00004651"/>
    </source>
</evidence>
<evidence type="ECO:0000256" key="5">
    <source>
        <dbReference type="ARBA" id="ARBA00022989"/>
    </source>
</evidence>
<dbReference type="OrthoDB" id="9799209at2"/>
<feature type="transmembrane region" description="Helical" evidence="8">
    <location>
        <begin position="433"/>
        <end position="455"/>
    </location>
</feature>
<dbReference type="InterPro" id="IPR010920">
    <property type="entry name" value="LSM_dom_sf"/>
</dbReference>
<feature type="transmembrane region" description="Helical" evidence="8">
    <location>
        <begin position="380"/>
        <end position="398"/>
    </location>
</feature>
<dbReference type="Pfam" id="PF00924">
    <property type="entry name" value="MS_channel_2nd"/>
    <property type="match status" value="1"/>
</dbReference>
<keyword evidence="13" id="KW-1185">Reference proteome</keyword>
<dbReference type="EMBL" id="FRDI01000013">
    <property type="protein sequence ID" value="SHN70665.1"/>
    <property type="molecule type" value="Genomic_DNA"/>
</dbReference>
<feature type="transmembrane region" description="Helical" evidence="8">
    <location>
        <begin position="404"/>
        <end position="421"/>
    </location>
</feature>
<feature type="transmembrane region" description="Helical" evidence="8">
    <location>
        <begin position="496"/>
        <end position="522"/>
    </location>
</feature>
<dbReference type="InterPro" id="IPR006685">
    <property type="entry name" value="MscS_channel_2nd"/>
</dbReference>
<evidence type="ECO:0000256" key="2">
    <source>
        <dbReference type="ARBA" id="ARBA00008017"/>
    </source>
</evidence>
<dbReference type="SUPFAM" id="SSF50182">
    <property type="entry name" value="Sm-like ribonucleoproteins"/>
    <property type="match status" value="1"/>
</dbReference>
<dbReference type="AlphaFoldDB" id="A0A1M7TIV8"/>
<evidence type="ECO:0000259" key="11">
    <source>
        <dbReference type="Pfam" id="PF21082"/>
    </source>
</evidence>
<evidence type="ECO:0000313" key="13">
    <source>
        <dbReference type="Proteomes" id="UP000186469"/>
    </source>
</evidence>
<feature type="domain" description="Mechanosensitive ion channel MscS C-terminal" evidence="11">
    <location>
        <begin position="711"/>
        <end position="792"/>
    </location>
</feature>
<dbReference type="GO" id="GO:0008381">
    <property type="term" value="F:mechanosensitive monoatomic ion channel activity"/>
    <property type="evidence" value="ECO:0007669"/>
    <property type="project" value="UniProtKB-ARBA"/>
</dbReference>
<evidence type="ECO:0000259" key="10">
    <source>
        <dbReference type="Pfam" id="PF00924"/>
    </source>
</evidence>
<feature type="coiled-coil region" evidence="7">
    <location>
        <begin position="63"/>
        <end position="104"/>
    </location>
</feature>
<sequence>MFRLESFFYKNKYMFKSLMIFCLMGFVLLSSFSTVFAQTSNSTAPTTTKEEKKEVTQQESVVIDAWTQRIQDLTVILKDLEDKRKELNKELREADTLLKGFQREYQNLFALFQLSRSNPSELDSIAEQFAALRNNLVAGMADIRTLDNNFSQQYDDFSIMQKELSNHLALERTTEATKDIQNSLNTVEQTMKKLGIMRSSLSLVLEPSNDLRTKIDQALQQIREQLPVLWLNFYLTQTGSLLDLSAWTDSLKQLTVWTASLNTFNKFFTPTAGISFNGMFFRFCFSLTLLLCLTYLLYKKVRKEKEDADYSVHYSYIFRYCLPLLSVGFALYFASWHQKAGFYQPGIMLGNLFWLYGESYLAWNLRCIADDIYSDPRSPLSLLLLPVVAGILLMVIGLPGNVLALSWIVILILSYLLRSYYRSSLTLLPNFEGFVLKIEPYIYVISFLASAFGWVHLGIPFFLITVAVFISIQVGLAASSILSIKSRSISREGFEAIYHAILIALGTPLVWIFSIVSLFPWVTALPGSLHLIVSLMERNLSVGEASFSFVRIFSLIFIFYVAHGFLSVAKSFLQNLPSKVPSLERGVVGPLQTGLTYSVWGVFGLFALNAVGMSFTSITVIAGGLSVGIGFGLQALFNNFISGIILIFGRSLLEGDVIQVGEIWGVVQRINIRSTAVRTFENAVIFVPNSDLISKNLVNWTNNDRRIRRDITVTVAYNSDVQLVEELLLKIASEQKGVLHYPAPVVFCQHFGTLGIDFTLRLWVEDIDLMVAVPSAIRFNMKKILHENNVSIPTLSSSLSEL</sequence>
<dbReference type="GO" id="GO:0005886">
    <property type="term" value="C:plasma membrane"/>
    <property type="evidence" value="ECO:0007669"/>
    <property type="project" value="UniProtKB-SubCell"/>
</dbReference>
<dbReference type="Pfam" id="PF21082">
    <property type="entry name" value="MS_channel_3rd"/>
    <property type="match status" value="1"/>
</dbReference>
<dbReference type="InterPro" id="IPR011066">
    <property type="entry name" value="MscS_channel_C_sf"/>
</dbReference>
<feature type="transmembrane region" description="Helical" evidence="8">
    <location>
        <begin position="317"/>
        <end position="335"/>
    </location>
</feature>
<dbReference type="SUPFAM" id="SSF82861">
    <property type="entry name" value="Mechanosensitive channel protein MscS (YggB), transmembrane region"/>
    <property type="match status" value="1"/>
</dbReference>
<feature type="chain" id="PRO_5012455465" evidence="9">
    <location>
        <begin position="38"/>
        <end position="802"/>
    </location>
</feature>
<keyword evidence="6 8" id="KW-0472">Membrane</keyword>
<evidence type="ECO:0000256" key="8">
    <source>
        <dbReference type="SAM" id="Phobius"/>
    </source>
</evidence>
<dbReference type="Proteomes" id="UP000186469">
    <property type="component" value="Unassembled WGS sequence"/>
</dbReference>
<reference evidence="12 13" key="1">
    <citation type="submission" date="2016-12" db="EMBL/GenBank/DDBJ databases">
        <authorList>
            <person name="Song W.-J."/>
            <person name="Kurnit D.M."/>
        </authorList>
    </citation>
    <scope>NUCLEOTIDE SEQUENCE [LARGE SCALE GENOMIC DNA]</scope>
    <source>
        <strain evidence="12 13">DSM 11393</strain>
    </source>
</reference>
<feature type="domain" description="Mechanosensitive ion channel MscS" evidence="10">
    <location>
        <begin position="636"/>
        <end position="701"/>
    </location>
</feature>
<gene>
    <name evidence="12" type="ORF">SAMN02745728_02075</name>
</gene>
<comment type="similarity">
    <text evidence="2">Belongs to the MscS (TC 1.A.23) family.</text>
</comment>
<dbReference type="SUPFAM" id="SSF82689">
    <property type="entry name" value="Mechanosensitive channel protein MscS (YggB), C-terminal domain"/>
    <property type="match status" value="1"/>
</dbReference>
<dbReference type="Gene3D" id="2.30.30.60">
    <property type="match status" value="1"/>
</dbReference>
<keyword evidence="4 8" id="KW-0812">Transmembrane</keyword>
<feature type="transmembrane region" description="Helical" evidence="8">
    <location>
        <begin position="549"/>
        <end position="573"/>
    </location>
</feature>
<feature type="transmembrane region" description="Helical" evidence="8">
    <location>
        <begin position="279"/>
        <end position="297"/>
    </location>
</feature>
<keyword evidence="7" id="KW-0175">Coiled coil</keyword>
<dbReference type="InterPro" id="IPR052702">
    <property type="entry name" value="MscS-like_channel"/>
</dbReference>
<name>A0A1M7TIV8_9BACT</name>
<feature type="transmembrane region" description="Helical" evidence="8">
    <location>
        <begin position="461"/>
        <end position="484"/>
    </location>
</feature>
<evidence type="ECO:0000256" key="4">
    <source>
        <dbReference type="ARBA" id="ARBA00022692"/>
    </source>
</evidence>
<keyword evidence="5 8" id="KW-1133">Transmembrane helix</keyword>
<feature type="signal peptide" evidence="9">
    <location>
        <begin position="1"/>
        <end position="37"/>
    </location>
</feature>
<dbReference type="InterPro" id="IPR049278">
    <property type="entry name" value="MS_channel_C"/>
</dbReference>
<dbReference type="Gene3D" id="3.30.70.100">
    <property type="match status" value="1"/>
</dbReference>
<feature type="transmembrane region" description="Helical" evidence="8">
    <location>
        <begin position="594"/>
        <end position="615"/>
    </location>
</feature>
<feature type="transmembrane region" description="Helical" evidence="8">
    <location>
        <begin position="347"/>
        <end position="368"/>
    </location>
</feature>
<keyword evidence="3" id="KW-1003">Cell membrane</keyword>
<dbReference type="RefSeq" id="WP_072697752.1">
    <property type="nucleotide sequence ID" value="NZ_FRDI01000013.1"/>
</dbReference>
<dbReference type="Gene3D" id="1.10.287.1260">
    <property type="match status" value="1"/>
</dbReference>
<evidence type="ECO:0000313" key="12">
    <source>
        <dbReference type="EMBL" id="SHN70665.1"/>
    </source>
</evidence>
<dbReference type="InterPro" id="IPR011014">
    <property type="entry name" value="MscS_channel_TM-2"/>
</dbReference>
<dbReference type="PANTHER" id="PTHR30347">
    <property type="entry name" value="POTASSIUM CHANNEL RELATED"/>
    <property type="match status" value="1"/>
</dbReference>
<feature type="transmembrane region" description="Helical" evidence="8">
    <location>
        <begin position="621"/>
        <end position="648"/>
    </location>
</feature>
<protein>
    <submittedName>
        <fullName evidence="12">Small-conductance mechanosensitive channel</fullName>
    </submittedName>
</protein>
<proteinExistence type="inferred from homology"/>
<evidence type="ECO:0000256" key="3">
    <source>
        <dbReference type="ARBA" id="ARBA00022475"/>
    </source>
</evidence>
<dbReference type="InterPro" id="IPR023408">
    <property type="entry name" value="MscS_beta-dom_sf"/>
</dbReference>
<comment type="subcellular location">
    <subcellularLocation>
        <location evidence="1">Cell membrane</location>
        <topology evidence="1">Multi-pass membrane protein</topology>
    </subcellularLocation>
</comment>
<keyword evidence="9" id="KW-0732">Signal</keyword>